<dbReference type="InterPro" id="IPR036388">
    <property type="entry name" value="WH-like_DNA-bd_sf"/>
</dbReference>
<dbReference type="PANTHER" id="PTHR45566:SF1">
    <property type="entry name" value="HTH-TYPE TRANSCRIPTIONAL REGULATOR YHJB-RELATED"/>
    <property type="match status" value="1"/>
</dbReference>
<feature type="domain" description="HTH luxR-type" evidence="4">
    <location>
        <begin position="137"/>
        <end position="202"/>
    </location>
</feature>
<dbReference type="Pfam" id="PF00196">
    <property type="entry name" value="GerE"/>
    <property type="match status" value="1"/>
</dbReference>
<dbReference type="InterPro" id="IPR000792">
    <property type="entry name" value="Tscrpt_reg_LuxR_C"/>
</dbReference>
<evidence type="ECO:0000313" key="6">
    <source>
        <dbReference type="EMBL" id="MFB9136246.1"/>
    </source>
</evidence>
<accession>A0ABV5HPT0</accession>
<gene>
    <name evidence="6" type="ORF">ACFFUV_14830</name>
</gene>
<organism evidence="6 7">
    <name type="scientific">Vibrio olivae</name>
    <dbReference type="NCBI Taxonomy" id="1243002"/>
    <lineage>
        <taxon>Bacteria</taxon>
        <taxon>Pseudomonadati</taxon>
        <taxon>Pseudomonadota</taxon>
        <taxon>Gammaproteobacteria</taxon>
        <taxon>Vibrionales</taxon>
        <taxon>Vibrionaceae</taxon>
        <taxon>Vibrio</taxon>
    </lineage>
</organism>
<dbReference type="PROSITE" id="PS50110">
    <property type="entry name" value="RESPONSE_REGULATORY"/>
    <property type="match status" value="1"/>
</dbReference>
<dbReference type="SUPFAM" id="SSF52172">
    <property type="entry name" value="CheY-like"/>
    <property type="match status" value="1"/>
</dbReference>
<dbReference type="SMART" id="SM00421">
    <property type="entry name" value="HTH_LUXR"/>
    <property type="match status" value="1"/>
</dbReference>
<dbReference type="Gene3D" id="1.10.10.10">
    <property type="entry name" value="Winged helix-like DNA-binding domain superfamily/Winged helix DNA-binding domain"/>
    <property type="match status" value="1"/>
</dbReference>
<evidence type="ECO:0000256" key="3">
    <source>
        <dbReference type="PROSITE-ProRule" id="PRU00169"/>
    </source>
</evidence>
<evidence type="ECO:0000256" key="1">
    <source>
        <dbReference type="ARBA" id="ARBA00022553"/>
    </source>
</evidence>
<dbReference type="InterPro" id="IPR058245">
    <property type="entry name" value="NreC/VraR/RcsB-like_REC"/>
</dbReference>
<evidence type="ECO:0000256" key="2">
    <source>
        <dbReference type="ARBA" id="ARBA00023125"/>
    </source>
</evidence>
<proteinExistence type="predicted"/>
<evidence type="ECO:0000259" key="4">
    <source>
        <dbReference type="PROSITE" id="PS50043"/>
    </source>
</evidence>
<dbReference type="PANTHER" id="PTHR45566">
    <property type="entry name" value="HTH-TYPE TRANSCRIPTIONAL REGULATOR YHJB-RELATED"/>
    <property type="match status" value="1"/>
</dbReference>
<evidence type="ECO:0000259" key="5">
    <source>
        <dbReference type="PROSITE" id="PS50110"/>
    </source>
</evidence>
<keyword evidence="1 3" id="KW-0597">Phosphoprotein</keyword>
<reference evidence="6 7" key="1">
    <citation type="submission" date="2024-09" db="EMBL/GenBank/DDBJ databases">
        <authorList>
            <person name="Sun Q."/>
            <person name="Mori K."/>
        </authorList>
    </citation>
    <scope>NUCLEOTIDE SEQUENCE [LARGE SCALE GENOMIC DNA]</scope>
    <source>
        <strain evidence="6 7">CECT 8064</strain>
    </source>
</reference>
<protein>
    <submittedName>
        <fullName evidence="6">Response regulator</fullName>
    </submittedName>
</protein>
<sequence>MLTHKVNCLILDDHPLVCAAIENLLRDHHRIENVYSLTDSHKAQSFIKENNIELLVLDVNLAKADGFEFARRITAHGYQGKMLFISANDSQIYSETAFRLGADGYITKSENMSLIVQAIDSILNGYTFFKFTGETPDRSSEVKLSQREAVVLTYLMEGKANKDIAEILSLSAKTISTYKTRILEKYQVKSVLELMKVGEKINHDH</sequence>
<dbReference type="PROSITE" id="PS00622">
    <property type="entry name" value="HTH_LUXR_1"/>
    <property type="match status" value="1"/>
</dbReference>
<dbReference type="CDD" id="cd06170">
    <property type="entry name" value="LuxR_C_like"/>
    <property type="match status" value="1"/>
</dbReference>
<dbReference type="RefSeq" id="WP_390194292.1">
    <property type="nucleotide sequence ID" value="NZ_JBHMEP010000004.1"/>
</dbReference>
<name>A0ABV5HPT0_9VIBR</name>
<dbReference type="InterPro" id="IPR016032">
    <property type="entry name" value="Sig_transdc_resp-reg_C-effctor"/>
</dbReference>
<dbReference type="Proteomes" id="UP001589645">
    <property type="component" value="Unassembled WGS sequence"/>
</dbReference>
<dbReference type="InterPro" id="IPR051015">
    <property type="entry name" value="EvgA-like"/>
</dbReference>
<dbReference type="SUPFAM" id="SSF46894">
    <property type="entry name" value="C-terminal effector domain of the bipartite response regulators"/>
    <property type="match status" value="1"/>
</dbReference>
<dbReference type="InterPro" id="IPR011006">
    <property type="entry name" value="CheY-like_superfamily"/>
</dbReference>
<evidence type="ECO:0000313" key="7">
    <source>
        <dbReference type="Proteomes" id="UP001589645"/>
    </source>
</evidence>
<keyword evidence="7" id="KW-1185">Reference proteome</keyword>
<comment type="caution">
    <text evidence="6">The sequence shown here is derived from an EMBL/GenBank/DDBJ whole genome shotgun (WGS) entry which is preliminary data.</text>
</comment>
<dbReference type="Gene3D" id="3.40.50.2300">
    <property type="match status" value="1"/>
</dbReference>
<feature type="modified residue" description="4-aspartylphosphate" evidence="3">
    <location>
        <position position="58"/>
    </location>
</feature>
<dbReference type="Pfam" id="PF00072">
    <property type="entry name" value="Response_reg"/>
    <property type="match status" value="1"/>
</dbReference>
<dbReference type="CDD" id="cd17535">
    <property type="entry name" value="REC_NarL-like"/>
    <property type="match status" value="1"/>
</dbReference>
<dbReference type="EMBL" id="JBHMEP010000004">
    <property type="protein sequence ID" value="MFB9136246.1"/>
    <property type="molecule type" value="Genomic_DNA"/>
</dbReference>
<dbReference type="InterPro" id="IPR001789">
    <property type="entry name" value="Sig_transdc_resp-reg_receiver"/>
</dbReference>
<keyword evidence="2" id="KW-0238">DNA-binding</keyword>
<feature type="domain" description="Response regulatory" evidence="5">
    <location>
        <begin position="7"/>
        <end position="123"/>
    </location>
</feature>
<dbReference type="PRINTS" id="PR00038">
    <property type="entry name" value="HTHLUXR"/>
</dbReference>
<dbReference type="PROSITE" id="PS50043">
    <property type="entry name" value="HTH_LUXR_2"/>
    <property type="match status" value="1"/>
</dbReference>
<dbReference type="SMART" id="SM00448">
    <property type="entry name" value="REC"/>
    <property type="match status" value="1"/>
</dbReference>